<evidence type="ECO:0000256" key="2">
    <source>
        <dbReference type="ARBA" id="ARBA00022801"/>
    </source>
</evidence>
<dbReference type="Gene3D" id="3.60.15.30">
    <property type="entry name" value="Metallo-beta-lactamase domain"/>
    <property type="match status" value="1"/>
</dbReference>
<accession>A0A074M6C6</accession>
<dbReference type="InterPro" id="IPR029229">
    <property type="entry name" value="Alkyl_sulf_C"/>
</dbReference>
<dbReference type="InterPro" id="IPR029228">
    <property type="entry name" value="Alkyl_sulf_dimr"/>
</dbReference>
<organism evidence="7 8">
    <name type="scientific">Erythrobacter longus</name>
    <dbReference type="NCBI Taxonomy" id="1044"/>
    <lineage>
        <taxon>Bacteria</taxon>
        <taxon>Pseudomonadati</taxon>
        <taxon>Pseudomonadota</taxon>
        <taxon>Alphaproteobacteria</taxon>
        <taxon>Sphingomonadales</taxon>
        <taxon>Erythrobacteraceae</taxon>
        <taxon>Erythrobacter/Porphyrobacter group</taxon>
        <taxon>Erythrobacter</taxon>
    </lineage>
</organism>
<proteinExistence type="inferred from homology"/>
<dbReference type="eggNOG" id="COG2015">
    <property type="taxonomic scope" value="Bacteria"/>
</dbReference>
<dbReference type="FunFam" id="3.60.15.30:FF:000001">
    <property type="entry name" value="Alkyl/aryl-sulfatase BDS1"/>
    <property type="match status" value="1"/>
</dbReference>
<comment type="similarity">
    <text evidence="4">Belongs to the metallo-beta-lactamase superfamily. Type III sulfatase family.</text>
</comment>
<keyword evidence="5" id="KW-0732">Signal</keyword>
<dbReference type="STRING" id="1044.EH31_09410"/>
<evidence type="ECO:0000256" key="1">
    <source>
        <dbReference type="ARBA" id="ARBA00022723"/>
    </source>
</evidence>
<dbReference type="Pfam" id="PF14864">
    <property type="entry name" value="Alkyl_sulf_C"/>
    <property type="match status" value="1"/>
</dbReference>
<comment type="caution">
    <text evidence="7">The sequence shown here is derived from an EMBL/GenBank/DDBJ whole genome shotgun (WGS) entry which is preliminary data.</text>
</comment>
<dbReference type="PANTHER" id="PTHR43223:SF1">
    <property type="entry name" value="ALKYL_ARYL-SULFATASE BDS1"/>
    <property type="match status" value="1"/>
</dbReference>
<dbReference type="Gene3D" id="1.25.40.880">
    <property type="entry name" value="Alkyl sulfatase, dimerisation domain"/>
    <property type="match status" value="1"/>
</dbReference>
<protein>
    <recommendedName>
        <fullName evidence="6">Metallo-beta-lactamase domain-containing protein</fullName>
    </recommendedName>
</protein>
<dbReference type="InterPro" id="IPR044097">
    <property type="entry name" value="Bds1/SdsA1_MBL-fold"/>
</dbReference>
<dbReference type="InterPro" id="IPR038536">
    <property type="entry name" value="Alkyl/aryl-sulf_dimr_sf"/>
</dbReference>
<dbReference type="InterPro" id="IPR036866">
    <property type="entry name" value="RibonucZ/Hydroxyglut_hydro"/>
</dbReference>
<evidence type="ECO:0000256" key="5">
    <source>
        <dbReference type="SAM" id="SignalP"/>
    </source>
</evidence>
<dbReference type="InterPro" id="IPR001279">
    <property type="entry name" value="Metallo-B-lactamas"/>
</dbReference>
<keyword evidence="8" id="KW-1185">Reference proteome</keyword>
<sequence>MRSISALLGACALLSLVGNAPPPQGVASEQTASHNSSVAQRLPLTSDEDFKNARRGLLAQLEGDILNDDGTTAWAIPDFDFLNSESPSTVNPSLWRQSQLTAIHGLFEVVPGIYQIRGYDLSVMTLIAGESGWIVIDPLLTPAPAKAGLALANATLGERPVVAVLYTHSHADHFGGVLGVTSREALAAGEVEIIAPAGFTAETVGESVLAGAAMGRRAQYQFGANIPVGAQGVVGVGLGPKLSTGPIGLLPPTRELGTQNERLELDGVVFEFLDAGGTEAPSEFVFYLPQYGALHVAEVATRNFHNILTPRGALVRDSLKWSRTLDDILMQFGTGSKVMLASHHWPIWGSEQVREALRNQRDMYRFTHDQTLRLANQGATMDEIADAIGEPDFARNDFGTRGYYGTYEHNSRAVYQRYFGWWNAVPADYNPLPKAEEASKWVEAIGGSDAALAKGQEAFEAGDYRWGARLLQNLVFADPENEAARLWLAATYEQLGFQSEGGTWRNIYLSAADELRKPRANADITTAGVGVLASVPTIDLFDALATRFNPAKMRGEPALLQFSFSDTQETITVDMRRSVMYPRKGEALDEGQGQGAAAVLTIARSDFNRLLAQEVDVQSLLASGAATIEGNPMALLTLFQAFDRPDPQFDIVIP</sequence>
<evidence type="ECO:0000259" key="6">
    <source>
        <dbReference type="SMART" id="SM00849"/>
    </source>
</evidence>
<dbReference type="Gene3D" id="3.30.1050.10">
    <property type="entry name" value="SCP2 sterol-binding domain"/>
    <property type="match status" value="1"/>
</dbReference>
<name>A0A074M6C6_ERYLO</name>
<dbReference type="SMART" id="SM00849">
    <property type="entry name" value="Lactamase_B"/>
    <property type="match status" value="1"/>
</dbReference>
<reference evidence="7 8" key="1">
    <citation type="submission" date="2014-04" db="EMBL/GenBank/DDBJ databases">
        <title>A comprehensive comparison of genomes of Erythrobacter spp. strains.</title>
        <authorList>
            <person name="Zheng Q."/>
        </authorList>
    </citation>
    <scope>NUCLEOTIDE SEQUENCE [LARGE SCALE GENOMIC DNA]</scope>
    <source>
        <strain evidence="7 8">DSM 6997</strain>
    </source>
</reference>
<dbReference type="OrthoDB" id="9815874at2"/>
<dbReference type="EMBL" id="JMIW01000003">
    <property type="protein sequence ID" value="KEO90296.1"/>
    <property type="molecule type" value="Genomic_DNA"/>
</dbReference>
<feature type="domain" description="Metallo-beta-lactamase" evidence="6">
    <location>
        <begin position="121"/>
        <end position="343"/>
    </location>
</feature>
<dbReference type="SUPFAM" id="SSF56281">
    <property type="entry name" value="Metallo-hydrolase/oxidoreductase"/>
    <property type="match status" value="1"/>
</dbReference>
<dbReference type="CDD" id="cd07710">
    <property type="entry name" value="arylsulfatase_Sdsa1-like_MBL-fold"/>
    <property type="match status" value="1"/>
</dbReference>
<keyword evidence="1" id="KW-0479">Metal-binding</keyword>
<dbReference type="PANTHER" id="PTHR43223">
    <property type="entry name" value="ALKYL/ARYL-SULFATASE"/>
    <property type="match status" value="1"/>
</dbReference>
<dbReference type="Pfam" id="PF14863">
    <property type="entry name" value="Alkyl_sulf_dimr"/>
    <property type="match status" value="1"/>
</dbReference>
<keyword evidence="2" id="KW-0378">Hydrolase</keyword>
<dbReference type="GO" id="GO:0046983">
    <property type="term" value="F:protein dimerization activity"/>
    <property type="evidence" value="ECO:0007669"/>
    <property type="project" value="InterPro"/>
</dbReference>
<dbReference type="AlphaFoldDB" id="A0A074M6C6"/>
<feature type="signal peptide" evidence="5">
    <location>
        <begin position="1"/>
        <end position="20"/>
    </location>
</feature>
<dbReference type="GO" id="GO:0018741">
    <property type="term" value="F:linear primary-alkylsulfatase activity"/>
    <property type="evidence" value="ECO:0007669"/>
    <property type="project" value="InterPro"/>
</dbReference>
<dbReference type="GO" id="GO:0046872">
    <property type="term" value="F:metal ion binding"/>
    <property type="evidence" value="ECO:0007669"/>
    <property type="project" value="UniProtKB-KW"/>
</dbReference>
<dbReference type="Pfam" id="PF00753">
    <property type="entry name" value="Lactamase_B"/>
    <property type="match status" value="1"/>
</dbReference>
<feature type="chain" id="PRO_5001698514" description="Metallo-beta-lactamase domain-containing protein" evidence="5">
    <location>
        <begin position="21"/>
        <end position="654"/>
    </location>
</feature>
<evidence type="ECO:0000313" key="7">
    <source>
        <dbReference type="EMBL" id="KEO90296.1"/>
    </source>
</evidence>
<evidence type="ECO:0000256" key="4">
    <source>
        <dbReference type="ARBA" id="ARBA00033751"/>
    </source>
</evidence>
<dbReference type="InterPro" id="IPR036527">
    <property type="entry name" value="SCP2_sterol-bd_dom_sf"/>
</dbReference>
<evidence type="ECO:0000256" key="3">
    <source>
        <dbReference type="ARBA" id="ARBA00022833"/>
    </source>
</evidence>
<dbReference type="Proteomes" id="UP000027647">
    <property type="component" value="Unassembled WGS sequence"/>
</dbReference>
<keyword evidence="3" id="KW-0862">Zinc</keyword>
<dbReference type="GO" id="GO:0018909">
    <property type="term" value="P:dodecyl sulfate metabolic process"/>
    <property type="evidence" value="ECO:0007669"/>
    <property type="project" value="InterPro"/>
</dbReference>
<gene>
    <name evidence="7" type="ORF">EH31_09410</name>
</gene>
<evidence type="ECO:0000313" key="8">
    <source>
        <dbReference type="Proteomes" id="UP000027647"/>
    </source>
</evidence>
<dbReference type="RefSeq" id="WP_034959754.1">
    <property type="nucleotide sequence ID" value="NZ_JMIW01000003.1"/>
</dbReference>
<dbReference type="InterPro" id="IPR052195">
    <property type="entry name" value="Bact_Alkyl/Aryl-Sulfatase"/>
</dbReference>
<dbReference type="SUPFAM" id="SSF55718">
    <property type="entry name" value="SCP-like"/>
    <property type="match status" value="1"/>
</dbReference>